<accession>A0A5J4TTI3</accession>
<evidence type="ECO:0000259" key="2">
    <source>
        <dbReference type="PROSITE" id="PS50010"/>
    </source>
</evidence>
<protein>
    <recommendedName>
        <fullName evidence="2">DH domain-containing protein</fullName>
    </recommendedName>
</protein>
<dbReference type="InterPro" id="IPR035899">
    <property type="entry name" value="DBL_dom_sf"/>
</dbReference>
<feature type="compositionally biased region" description="Polar residues" evidence="1">
    <location>
        <begin position="1"/>
        <end position="11"/>
    </location>
</feature>
<dbReference type="Proteomes" id="UP000324800">
    <property type="component" value="Unassembled WGS sequence"/>
</dbReference>
<evidence type="ECO:0000313" key="3">
    <source>
        <dbReference type="EMBL" id="KAA6361232.1"/>
    </source>
</evidence>
<dbReference type="InterPro" id="IPR000219">
    <property type="entry name" value="DH_dom"/>
</dbReference>
<dbReference type="Gene3D" id="1.20.900.10">
    <property type="entry name" value="Dbl homology (DH) domain"/>
    <property type="match status" value="1"/>
</dbReference>
<gene>
    <name evidence="3" type="ORF">EZS28_043241</name>
</gene>
<dbReference type="GO" id="GO:0005085">
    <property type="term" value="F:guanyl-nucleotide exchange factor activity"/>
    <property type="evidence" value="ECO:0007669"/>
    <property type="project" value="InterPro"/>
</dbReference>
<organism evidence="3 4">
    <name type="scientific">Streblomastix strix</name>
    <dbReference type="NCBI Taxonomy" id="222440"/>
    <lineage>
        <taxon>Eukaryota</taxon>
        <taxon>Metamonada</taxon>
        <taxon>Preaxostyla</taxon>
        <taxon>Oxymonadida</taxon>
        <taxon>Streblomastigidae</taxon>
        <taxon>Streblomastix</taxon>
    </lineage>
</organism>
<feature type="compositionally biased region" description="Basic and acidic residues" evidence="1">
    <location>
        <begin position="12"/>
        <end position="25"/>
    </location>
</feature>
<dbReference type="OrthoDB" id="6244550at2759"/>
<dbReference type="EMBL" id="SNRW01025846">
    <property type="protein sequence ID" value="KAA6361232.1"/>
    <property type="molecule type" value="Genomic_DNA"/>
</dbReference>
<dbReference type="SUPFAM" id="SSF48065">
    <property type="entry name" value="DBL homology domain (DH-domain)"/>
    <property type="match status" value="1"/>
</dbReference>
<feature type="domain" description="DH" evidence="2">
    <location>
        <begin position="58"/>
        <end position="97"/>
    </location>
</feature>
<dbReference type="PROSITE" id="PS50010">
    <property type="entry name" value="DH_2"/>
    <property type="match status" value="1"/>
</dbReference>
<evidence type="ECO:0000256" key="1">
    <source>
        <dbReference type="SAM" id="MobiDB-lite"/>
    </source>
</evidence>
<name>A0A5J4TTI3_9EUKA</name>
<proteinExistence type="predicted"/>
<evidence type="ECO:0000313" key="4">
    <source>
        <dbReference type="Proteomes" id="UP000324800"/>
    </source>
</evidence>
<dbReference type="Pfam" id="PF00621">
    <property type="entry name" value="RhoGEF"/>
    <property type="match status" value="1"/>
</dbReference>
<reference evidence="3 4" key="1">
    <citation type="submission" date="2019-03" db="EMBL/GenBank/DDBJ databases">
        <title>Single cell metagenomics reveals metabolic interactions within the superorganism composed of flagellate Streblomastix strix and complex community of Bacteroidetes bacteria on its surface.</title>
        <authorList>
            <person name="Treitli S.C."/>
            <person name="Kolisko M."/>
            <person name="Husnik F."/>
            <person name="Keeling P."/>
            <person name="Hampl V."/>
        </authorList>
    </citation>
    <scope>NUCLEOTIDE SEQUENCE [LARGE SCALE GENOMIC DNA]</scope>
    <source>
        <strain evidence="3">ST1C</strain>
    </source>
</reference>
<feature type="non-terminal residue" evidence="3">
    <location>
        <position position="97"/>
    </location>
</feature>
<feature type="region of interest" description="Disordered" evidence="1">
    <location>
        <begin position="1"/>
        <end position="25"/>
    </location>
</feature>
<sequence>MKSNRASTAVTTKDKDKEEGAKRTFNKKEKQAARVILRVLLWNRDYRVAKPVFEMMRQQKNVVRELIETEKNYVQRLEVCVKCFLRPLQSLSLDQHI</sequence>
<dbReference type="AlphaFoldDB" id="A0A5J4TTI3"/>
<comment type="caution">
    <text evidence="3">The sequence shown here is derived from an EMBL/GenBank/DDBJ whole genome shotgun (WGS) entry which is preliminary data.</text>
</comment>